<accession>A0A550BYA2</accession>
<dbReference type="AlphaFoldDB" id="A0A550BYA2"/>
<comment type="caution">
    <text evidence="1">The sequence shown here is derived from an EMBL/GenBank/DDBJ whole genome shotgun (WGS) entry which is preliminary data.</text>
</comment>
<keyword evidence="2" id="KW-1185">Reference proteome</keyword>
<evidence type="ECO:0000313" key="2">
    <source>
        <dbReference type="Proteomes" id="UP000320762"/>
    </source>
</evidence>
<organism evidence="1 2">
    <name type="scientific">Schizophyllum amplum</name>
    <dbReference type="NCBI Taxonomy" id="97359"/>
    <lineage>
        <taxon>Eukaryota</taxon>
        <taxon>Fungi</taxon>
        <taxon>Dikarya</taxon>
        <taxon>Basidiomycota</taxon>
        <taxon>Agaricomycotina</taxon>
        <taxon>Agaricomycetes</taxon>
        <taxon>Agaricomycetidae</taxon>
        <taxon>Agaricales</taxon>
        <taxon>Schizophyllaceae</taxon>
        <taxon>Schizophyllum</taxon>
    </lineage>
</organism>
<dbReference type="GO" id="GO:0005737">
    <property type="term" value="C:cytoplasm"/>
    <property type="evidence" value="ECO:0007669"/>
    <property type="project" value="TreeGrafter"/>
</dbReference>
<gene>
    <name evidence="1" type="ORF">BD626DRAFT_208704</name>
</gene>
<dbReference type="Gene3D" id="3.40.50.150">
    <property type="entry name" value="Vaccinia Virus protein VP39"/>
    <property type="match status" value="1"/>
</dbReference>
<dbReference type="GO" id="GO:0008757">
    <property type="term" value="F:S-adenosylmethionine-dependent methyltransferase activity"/>
    <property type="evidence" value="ECO:0007669"/>
    <property type="project" value="UniProtKB-ARBA"/>
</dbReference>
<reference evidence="1 2" key="1">
    <citation type="journal article" date="2019" name="New Phytol.">
        <title>Comparative genomics reveals unique wood-decay strategies and fruiting body development in the Schizophyllaceae.</title>
        <authorList>
            <person name="Almasi E."/>
            <person name="Sahu N."/>
            <person name="Krizsan K."/>
            <person name="Balint B."/>
            <person name="Kovacs G.M."/>
            <person name="Kiss B."/>
            <person name="Cseklye J."/>
            <person name="Drula E."/>
            <person name="Henrissat B."/>
            <person name="Nagy I."/>
            <person name="Chovatia M."/>
            <person name="Adam C."/>
            <person name="LaButti K."/>
            <person name="Lipzen A."/>
            <person name="Riley R."/>
            <person name="Grigoriev I.V."/>
            <person name="Nagy L.G."/>
        </authorList>
    </citation>
    <scope>NUCLEOTIDE SEQUENCE [LARGE SCALE GENOMIC DNA]</scope>
    <source>
        <strain evidence="1 2">NL-1724</strain>
    </source>
</reference>
<sequence length="250" mass="27732">MLPAHLTKDHKYLRCQFFDASLELTQLDDGIVNGTALWLSGQVMSYYLAEYHPPKANRENRLCELGSGIGLTALAAATLGWQVLATDTKDVVNAVLAPNAARNIGRYPHIQVSELDWSVAPESWDWNNASAVASPFRTSSESSSTPLITPPFDLICTGDTVYSPELIEPLLRTLYGVCTVSKASKPTVLLCLERRDPAVADKLLGDAKDVWKFSVEKVPQRKLVRALEKGGVKWAKDDWDGIELYKMRLR</sequence>
<dbReference type="EMBL" id="VDMD01000045">
    <property type="protein sequence ID" value="TRM57539.1"/>
    <property type="molecule type" value="Genomic_DNA"/>
</dbReference>
<dbReference type="GO" id="GO:0005634">
    <property type="term" value="C:nucleus"/>
    <property type="evidence" value="ECO:0007669"/>
    <property type="project" value="TreeGrafter"/>
</dbReference>
<protein>
    <recommendedName>
        <fullName evidence="3">Methyltransferase-domain-containing protein</fullName>
    </recommendedName>
</protein>
<proteinExistence type="predicted"/>
<evidence type="ECO:0000313" key="1">
    <source>
        <dbReference type="EMBL" id="TRM57539.1"/>
    </source>
</evidence>
<dbReference type="PANTHER" id="PTHR14614:SF162">
    <property type="entry name" value="EXPRESSED PROTEIN"/>
    <property type="match status" value="1"/>
</dbReference>
<dbReference type="SUPFAM" id="SSF53335">
    <property type="entry name" value="S-adenosyl-L-methionine-dependent methyltransferases"/>
    <property type="match status" value="1"/>
</dbReference>
<dbReference type="Proteomes" id="UP000320762">
    <property type="component" value="Unassembled WGS sequence"/>
</dbReference>
<dbReference type="Pfam" id="PF10294">
    <property type="entry name" value="Methyltransf_16"/>
    <property type="match status" value="1"/>
</dbReference>
<dbReference type="InterPro" id="IPR029063">
    <property type="entry name" value="SAM-dependent_MTases_sf"/>
</dbReference>
<dbReference type="STRING" id="97359.A0A550BYA2"/>
<dbReference type="InterPro" id="IPR019410">
    <property type="entry name" value="Methyltransf_16"/>
</dbReference>
<name>A0A550BYA2_9AGAR</name>
<dbReference type="PANTHER" id="PTHR14614">
    <property type="entry name" value="HEPATOCELLULAR CARCINOMA-ASSOCIATED ANTIGEN"/>
    <property type="match status" value="1"/>
</dbReference>
<evidence type="ECO:0008006" key="3">
    <source>
        <dbReference type="Google" id="ProtNLM"/>
    </source>
</evidence>
<dbReference type="OrthoDB" id="194386at2759"/>